<dbReference type="RefSeq" id="XP_043038562.1">
    <property type="nucleotide sequence ID" value="XM_043186568.1"/>
</dbReference>
<reference evidence="1" key="1">
    <citation type="submission" date="2020-11" db="EMBL/GenBank/DDBJ databases">
        <title>Adaptations for nitrogen fixation in a non-lichenized fungal sporocarp promotes dispersal by wood-feeding termites.</title>
        <authorList>
            <consortium name="DOE Joint Genome Institute"/>
            <person name="Koch R.A."/>
            <person name="Yoon G."/>
            <person name="Arayal U."/>
            <person name="Lail K."/>
            <person name="Amirebrahimi M."/>
            <person name="Labutti K."/>
            <person name="Lipzen A."/>
            <person name="Riley R."/>
            <person name="Barry K."/>
            <person name="Henrissat B."/>
            <person name="Grigoriev I.V."/>
            <person name="Herr J.R."/>
            <person name="Aime M.C."/>
        </authorList>
    </citation>
    <scope>NUCLEOTIDE SEQUENCE</scope>
    <source>
        <strain evidence="1">MCA 3950</strain>
    </source>
</reference>
<comment type="caution">
    <text evidence="1">The sequence shown here is derived from an EMBL/GenBank/DDBJ whole genome shotgun (WGS) entry which is preliminary data.</text>
</comment>
<accession>A0A9P7VR46</accession>
<keyword evidence="2" id="KW-1185">Reference proteome</keyword>
<gene>
    <name evidence="1" type="ORF">BT62DRAFT_933480</name>
</gene>
<dbReference type="OrthoDB" id="2931179at2759"/>
<dbReference type="Proteomes" id="UP000812287">
    <property type="component" value="Unassembled WGS sequence"/>
</dbReference>
<name>A0A9P7VR46_9AGAR</name>
<dbReference type="AlphaFoldDB" id="A0A9P7VR46"/>
<protein>
    <submittedName>
        <fullName evidence="1">Uncharacterized protein</fullName>
    </submittedName>
</protein>
<sequence>MPRSWRTKLSLATEMDSQSEIAAYPALADIFDSLSLDNVPSDSVWHKLPNSSRQDVLDTRLMLMKIGQTQYREKGHTQEESKAMEESLANSLAAVNINSELNSALESSASGEPFTSKSEPQYGKAKKLAFAVGSVHHWSFLYRHAGANGQRSEARKSSFPWRFRFKVEF</sequence>
<proteinExistence type="predicted"/>
<evidence type="ECO:0000313" key="2">
    <source>
        <dbReference type="Proteomes" id="UP000812287"/>
    </source>
</evidence>
<evidence type="ECO:0000313" key="1">
    <source>
        <dbReference type="EMBL" id="KAG7445062.1"/>
    </source>
</evidence>
<dbReference type="GeneID" id="66108865"/>
<dbReference type="EMBL" id="MU250538">
    <property type="protein sequence ID" value="KAG7445062.1"/>
    <property type="molecule type" value="Genomic_DNA"/>
</dbReference>
<organism evidence="1 2">
    <name type="scientific">Guyanagaster necrorhizus</name>
    <dbReference type="NCBI Taxonomy" id="856835"/>
    <lineage>
        <taxon>Eukaryota</taxon>
        <taxon>Fungi</taxon>
        <taxon>Dikarya</taxon>
        <taxon>Basidiomycota</taxon>
        <taxon>Agaricomycotina</taxon>
        <taxon>Agaricomycetes</taxon>
        <taxon>Agaricomycetidae</taxon>
        <taxon>Agaricales</taxon>
        <taxon>Marasmiineae</taxon>
        <taxon>Physalacriaceae</taxon>
        <taxon>Guyanagaster</taxon>
    </lineage>
</organism>